<evidence type="ECO:0000256" key="1">
    <source>
        <dbReference type="SAM" id="Phobius"/>
    </source>
</evidence>
<protein>
    <submittedName>
        <fullName evidence="2">Uncharacterized protein</fullName>
    </submittedName>
</protein>
<keyword evidence="3" id="KW-1185">Reference proteome</keyword>
<dbReference type="EMBL" id="SHKR01000011">
    <property type="protein sequence ID" value="RZU18889.1"/>
    <property type="molecule type" value="Genomic_DNA"/>
</dbReference>
<gene>
    <name evidence="2" type="ORF">EV645_1089</name>
</gene>
<evidence type="ECO:0000313" key="3">
    <source>
        <dbReference type="Proteomes" id="UP000292027"/>
    </source>
</evidence>
<keyword evidence="1" id="KW-1133">Transmembrane helix</keyword>
<proteinExistence type="predicted"/>
<sequence>MQCYSCGAENRLAAVYCGTCGQKLGGVATNGDRFVDHVMPVDSPTTGRRIAVLPAANGTLPTENGIRARSEQRASDATRYLCAAVHLDSRIADQVIDDLLEQDYRAAPSSPDVDLVPVVLHALAARRRQLTRDVILVVLMIAMAWFLVSLHSTAFLVSIALAWAAVLGETLVATYGVLAHDLRPGNFHPARVPRPASSKARKRLEQIEEFGRSNVSVYSSYVPFVGHGRTVEAWSAALALRGTANRKAEPFTTSDIHDFVLARMREIPVGTVEVSDRIYVDGRDIRGDRRFLAGDLSVPRAHVDPSLIRSLMVEPEDRARPYLSFQIKGWRGQLVLSTFLRFVVTSKEVFIEVSHSLLTPVRDEFQVVDRLLPQPTARQAVVLAGKSAAMLLIYLVRAPMALAKAITRPLAAELRTARQRREILGALHFNYGAPVSPRETVSDPQFQRYFQKLDTSHYVKVLEKRLLDAIVDFLEARGIDTSEFDERKQTIENNGLYVAGNLVAGSVAVGAGARATTRAAKARRRR</sequence>
<dbReference type="Proteomes" id="UP000292027">
    <property type="component" value="Unassembled WGS sequence"/>
</dbReference>
<dbReference type="AlphaFoldDB" id="A0A4Q7X8R9"/>
<accession>A0A4Q7X8R9</accession>
<feature type="transmembrane region" description="Helical" evidence="1">
    <location>
        <begin position="130"/>
        <end position="148"/>
    </location>
</feature>
<evidence type="ECO:0000313" key="2">
    <source>
        <dbReference type="EMBL" id="RZU18889.1"/>
    </source>
</evidence>
<name>A0A4Q7X8R9_9ACTN</name>
<keyword evidence="1" id="KW-0472">Membrane</keyword>
<reference evidence="2 3" key="1">
    <citation type="journal article" date="2015" name="Stand. Genomic Sci.">
        <title>Genomic Encyclopedia of Bacterial and Archaeal Type Strains, Phase III: the genomes of soil and plant-associated and newly described type strains.</title>
        <authorList>
            <person name="Whitman W.B."/>
            <person name="Woyke T."/>
            <person name="Klenk H.P."/>
            <person name="Zhou Y."/>
            <person name="Lilburn T.G."/>
            <person name="Beck B.J."/>
            <person name="De Vos P."/>
            <person name="Vandamme P."/>
            <person name="Eisen J.A."/>
            <person name="Garrity G."/>
            <person name="Hugenholtz P."/>
            <person name="Kyrpides N.C."/>
        </authorList>
    </citation>
    <scope>NUCLEOTIDE SEQUENCE [LARGE SCALE GENOMIC DNA]</scope>
    <source>
        <strain evidence="2 3">VKM Ac-2540</strain>
    </source>
</reference>
<comment type="caution">
    <text evidence="2">The sequence shown here is derived from an EMBL/GenBank/DDBJ whole genome shotgun (WGS) entry which is preliminary data.</text>
</comment>
<keyword evidence="1" id="KW-0812">Transmembrane</keyword>
<organism evidence="2 3">
    <name type="scientific">Kribbella rubisoli</name>
    <dbReference type="NCBI Taxonomy" id="3075929"/>
    <lineage>
        <taxon>Bacteria</taxon>
        <taxon>Bacillati</taxon>
        <taxon>Actinomycetota</taxon>
        <taxon>Actinomycetes</taxon>
        <taxon>Propionibacteriales</taxon>
        <taxon>Kribbellaceae</taxon>
        <taxon>Kribbella</taxon>
    </lineage>
</organism>